<dbReference type="GO" id="GO:0000774">
    <property type="term" value="F:adenyl-nucleotide exchange factor activity"/>
    <property type="evidence" value="ECO:0007669"/>
    <property type="project" value="TreeGrafter"/>
</dbReference>
<dbReference type="GO" id="GO:0050821">
    <property type="term" value="P:protein stabilization"/>
    <property type="evidence" value="ECO:0007669"/>
    <property type="project" value="TreeGrafter"/>
</dbReference>
<dbReference type="InterPro" id="IPR036533">
    <property type="entry name" value="BAG_dom_sf"/>
</dbReference>
<dbReference type="PROSITE" id="PS50053">
    <property type="entry name" value="UBIQUITIN_2"/>
    <property type="match status" value="1"/>
</dbReference>
<dbReference type="Gene3D" id="1.20.58.120">
    <property type="entry name" value="BAG domain"/>
    <property type="match status" value="1"/>
</dbReference>
<gene>
    <name evidence="4" type="ORF">MUK42_06260</name>
</gene>
<dbReference type="Pfam" id="PF00240">
    <property type="entry name" value="ubiquitin"/>
    <property type="match status" value="1"/>
</dbReference>
<dbReference type="PROSITE" id="PS51035">
    <property type="entry name" value="BAG"/>
    <property type="match status" value="1"/>
</dbReference>
<feature type="domain" description="Ubiquitin-like" evidence="2">
    <location>
        <begin position="107"/>
        <end position="175"/>
    </location>
</feature>
<sequence length="291" mass="32085">MKCGAFESRSPWQKLSLTATSTSYLPLCLLLLWERKPFTSLARPQPLQPHQPPSFSPLFPCFVSFAGYRMKGKEGESSEGIAWELRPGGMLVQTRSDAAGGPGGPLVKIRVSRGSCQHEVSIPSQTTFGELKKVLAPETGLEPQEQRLLFRGKEKDDDERLHMAGIKDMSKVVLLEDPASKERKLEQMKRDQGMLRACEAVALVRAEVDKIAMKVSTLEVSVHAGTKAADKEFVVLTELLMVQLLKLDSIEAEGEAKIQRKFELNVSTYGIGVVLVPNALPKCMPPLHGHP</sequence>
<dbReference type="PANTHER" id="PTHR12329">
    <property type="entry name" value="BCL2-ASSOCIATED ATHANOGENE"/>
    <property type="match status" value="1"/>
</dbReference>
<evidence type="ECO:0000259" key="3">
    <source>
        <dbReference type="PROSITE" id="PS51035"/>
    </source>
</evidence>
<reference evidence="4" key="1">
    <citation type="submission" date="2022-05" db="EMBL/GenBank/DDBJ databases">
        <title>The Musa troglodytarum L. genome provides insights into the mechanism of non-climacteric behaviour and enrichment of carotenoids.</title>
        <authorList>
            <person name="Wang J."/>
        </authorList>
    </citation>
    <scope>NUCLEOTIDE SEQUENCE</scope>
    <source>
        <tissue evidence="4">Leaf</tissue>
    </source>
</reference>
<name>A0A9E7HRR6_9LILI</name>
<evidence type="ECO:0000256" key="1">
    <source>
        <dbReference type="ARBA" id="ARBA00023186"/>
    </source>
</evidence>
<proteinExistence type="predicted"/>
<dbReference type="Pfam" id="PF02179">
    <property type="entry name" value="BAG"/>
    <property type="match status" value="1"/>
</dbReference>
<dbReference type="EMBL" id="CP097510">
    <property type="protein sequence ID" value="URE38371.1"/>
    <property type="molecule type" value="Genomic_DNA"/>
</dbReference>
<dbReference type="AlphaFoldDB" id="A0A9E7HRR6"/>
<accession>A0A9E7HRR6</accession>
<dbReference type="Gene3D" id="3.10.20.90">
    <property type="entry name" value="Phosphatidylinositol 3-kinase Catalytic Subunit, Chain A, domain 1"/>
    <property type="match status" value="1"/>
</dbReference>
<dbReference type="SUPFAM" id="SSF63491">
    <property type="entry name" value="BAG domain"/>
    <property type="match status" value="1"/>
</dbReference>
<dbReference type="Proteomes" id="UP001055439">
    <property type="component" value="Chromosome 8"/>
</dbReference>
<evidence type="ECO:0000259" key="2">
    <source>
        <dbReference type="PROSITE" id="PS50053"/>
    </source>
</evidence>
<protein>
    <submittedName>
        <fullName evidence="4">BAG domain</fullName>
    </submittedName>
</protein>
<keyword evidence="5" id="KW-1185">Reference proteome</keyword>
<dbReference type="OrthoDB" id="417450at2759"/>
<dbReference type="GO" id="GO:0005737">
    <property type="term" value="C:cytoplasm"/>
    <property type="evidence" value="ECO:0007669"/>
    <property type="project" value="TreeGrafter"/>
</dbReference>
<evidence type="ECO:0000313" key="5">
    <source>
        <dbReference type="Proteomes" id="UP001055439"/>
    </source>
</evidence>
<dbReference type="GO" id="GO:0051087">
    <property type="term" value="F:protein-folding chaperone binding"/>
    <property type="evidence" value="ECO:0007669"/>
    <property type="project" value="InterPro"/>
</dbReference>
<dbReference type="PANTHER" id="PTHR12329:SF16">
    <property type="entry name" value="BAG FAMILY MOLECULAR CHAPERONE REGULATOR 1"/>
    <property type="match status" value="1"/>
</dbReference>
<organism evidence="4 5">
    <name type="scientific">Musa troglodytarum</name>
    <name type="common">fe'i banana</name>
    <dbReference type="NCBI Taxonomy" id="320322"/>
    <lineage>
        <taxon>Eukaryota</taxon>
        <taxon>Viridiplantae</taxon>
        <taxon>Streptophyta</taxon>
        <taxon>Embryophyta</taxon>
        <taxon>Tracheophyta</taxon>
        <taxon>Spermatophyta</taxon>
        <taxon>Magnoliopsida</taxon>
        <taxon>Liliopsida</taxon>
        <taxon>Zingiberales</taxon>
        <taxon>Musaceae</taxon>
        <taxon>Musa</taxon>
    </lineage>
</organism>
<keyword evidence="1" id="KW-0143">Chaperone</keyword>
<dbReference type="InterPro" id="IPR003103">
    <property type="entry name" value="BAG_domain"/>
</dbReference>
<dbReference type="InterPro" id="IPR039773">
    <property type="entry name" value="BAG_chaperone_regulator"/>
</dbReference>
<feature type="domain" description="BAG" evidence="3">
    <location>
        <begin position="197"/>
        <end position="261"/>
    </location>
</feature>
<dbReference type="SUPFAM" id="SSF54236">
    <property type="entry name" value="Ubiquitin-like"/>
    <property type="match status" value="1"/>
</dbReference>
<dbReference type="InterPro" id="IPR000626">
    <property type="entry name" value="Ubiquitin-like_dom"/>
</dbReference>
<evidence type="ECO:0000313" key="4">
    <source>
        <dbReference type="EMBL" id="URE38371.1"/>
    </source>
</evidence>
<dbReference type="InterPro" id="IPR029071">
    <property type="entry name" value="Ubiquitin-like_domsf"/>
</dbReference>